<dbReference type="GO" id="GO:0008720">
    <property type="term" value="F:D-lactate dehydrogenase (NAD+) activity"/>
    <property type="evidence" value="ECO:0007669"/>
    <property type="project" value="TreeGrafter"/>
</dbReference>
<dbReference type="Gene3D" id="3.30.43.10">
    <property type="entry name" value="Uridine Diphospho-n-acetylenolpyruvylglucosamine Reductase, domain 2"/>
    <property type="match status" value="1"/>
</dbReference>
<dbReference type="InterPro" id="IPR016166">
    <property type="entry name" value="FAD-bd_PCMH"/>
</dbReference>
<keyword evidence="2" id="KW-0285">Flavoprotein</keyword>
<protein>
    <submittedName>
        <fullName evidence="7">Putative FAD-linked oxidase, C-terminal domain protein</fullName>
    </submittedName>
</protein>
<dbReference type="SUPFAM" id="SSF46548">
    <property type="entry name" value="alpha-helical ferredoxin"/>
    <property type="match status" value="1"/>
</dbReference>
<evidence type="ECO:0000256" key="1">
    <source>
        <dbReference type="ARBA" id="ARBA00001974"/>
    </source>
</evidence>
<dbReference type="InterPro" id="IPR016164">
    <property type="entry name" value="FAD-linked_Oxase-like_C"/>
</dbReference>
<dbReference type="AlphaFoldDB" id="B3T1G3"/>
<dbReference type="InterPro" id="IPR016171">
    <property type="entry name" value="Vanillyl_alc_oxidase_C-sub2"/>
</dbReference>
<keyword evidence="4" id="KW-0560">Oxidoreductase</keyword>
<dbReference type="InterPro" id="IPR009051">
    <property type="entry name" value="Helical_ferredxn"/>
</dbReference>
<dbReference type="Pfam" id="PF02754">
    <property type="entry name" value="CCG"/>
    <property type="match status" value="1"/>
</dbReference>
<dbReference type="InterPro" id="IPR004017">
    <property type="entry name" value="Cys_rich_dom"/>
</dbReference>
<dbReference type="Gene3D" id="3.30.70.2740">
    <property type="match status" value="1"/>
</dbReference>
<evidence type="ECO:0000259" key="5">
    <source>
        <dbReference type="PROSITE" id="PS51379"/>
    </source>
</evidence>
<dbReference type="PROSITE" id="PS51379">
    <property type="entry name" value="4FE4S_FER_2"/>
    <property type="match status" value="1"/>
</dbReference>
<dbReference type="InterPro" id="IPR017900">
    <property type="entry name" value="4Fe4S_Fe_S_CS"/>
</dbReference>
<proteinExistence type="predicted"/>
<evidence type="ECO:0000313" key="7">
    <source>
        <dbReference type="EMBL" id="ABZ06422.1"/>
    </source>
</evidence>
<feature type="domain" description="FAD-binding PCMH-type" evidence="6">
    <location>
        <begin position="34"/>
        <end position="263"/>
    </location>
</feature>
<sequence length="967" mass="104761">MTDRLRRDLEASIEGDVRFDTLTRALYSTDASVYQIEPTGVVIVRTRDDVVRTIDIARRHGVPITARGGGTSQAGQAIGAGLQLDTAKYFNRVLEVNVAQRWARVEPGIVLAELNAHLLPHRLKFAPDISTANRATVGGMISNNSSGARSVLYGKTIDHVLDLDVALSDGAIVHLRPLAPDELDAVSAADTLEGRCYQTLRRLGVEHAAEVNRRYPNILRRVGGYNLDAFTDPARPFNLAHLIVGSEGTLGLVVEARVNLVPLPNATAVLTIEFDDLLDALGATPALLEHRPAAIEVMDRFILDHARESPVLDAVRRSVLRGETPGALLCVELYADDADELPGRLEAIERDLVARGIEARTSRALDAAGQARIWQLRQSSLGLSMAMKGDAKSVSFVEDTAVAPERLRDYIARFLEIVRRHGSTTGVYAHASVGCLHVRPVVNLKTDAGVRQFEAIANDIAELVLEFGGALSGEHGDGLVRGPFVERMFGSELYAAFRTIKRTFDPAGLFNPGKIVDAPPLTANLRYGVGYRTPEPITFFDYDEHGGLGRAVEMCSGVGACRKTLDGTMCPSYMATRDEAHSTRGRANALRLAMTGRLGETGLGDDGVFDTLDLCLECRACKAECPVGVDMARFKSEFLADYYGRHGTPLRARVLGRIHELSAWASPFARLLNPWLTSSWVRAVNEHLLGLDRRRALPAWTTRTLASQWRGRQAASGPSSVVLFNDTFTNYYHPEIGMAVAALCDSAGLGVELGPHVCCARPLISQGLLRAARRRGADTVRQLHPFAAAGKPIVVLEPSCLSALRDDVPALLRGTAQRQAHEVADACLLFEEWLEGALQNGQAQLTFHPGPTRLLLHGHCHQKSLGLVPPALALLGRIPGAEVVDLDAGCCGMAGSFGYGREHFDVSRQIGERRLLPAARALQQNEVLVASGVSCRHQVRDLAGVGARHPAELLASLLAVRGRAHPR</sequence>
<dbReference type="GO" id="GO:1903457">
    <property type="term" value="P:lactate catabolic process"/>
    <property type="evidence" value="ECO:0007669"/>
    <property type="project" value="TreeGrafter"/>
</dbReference>
<dbReference type="PROSITE" id="PS51387">
    <property type="entry name" value="FAD_PCMH"/>
    <property type="match status" value="1"/>
</dbReference>
<evidence type="ECO:0000256" key="2">
    <source>
        <dbReference type="ARBA" id="ARBA00022630"/>
    </source>
</evidence>
<evidence type="ECO:0000256" key="4">
    <source>
        <dbReference type="ARBA" id="ARBA00023002"/>
    </source>
</evidence>
<dbReference type="GO" id="GO:0051536">
    <property type="term" value="F:iron-sulfur cluster binding"/>
    <property type="evidence" value="ECO:0007669"/>
    <property type="project" value="InterPro"/>
</dbReference>
<dbReference type="PANTHER" id="PTHR11748">
    <property type="entry name" value="D-LACTATE DEHYDROGENASE"/>
    <property type="match status" value="1"/>
</dbReference>
<dbReference type="SUPFAM" id="SSF55103">
    <property type="entry name" value="FAD-linked oxidases, C-terminal domain"/>
    <property type="match status" value="1"/>
</dbReference>
<dbReference type="GO" id="GO:0071949">
    <property type="term" value="F:FAD binding"/>
    <property type="evidence" value="ECO:0007669"/>
    <property type="project" value="InterPro"/>
</dbReference>
<dbReference type="InterPro" id="IPR036318">
    <property type="entry name" value="FAD-bd_PCMH-like_sf"/>
</dbReference>
<evidence type="ECO:0000256" key="3">
    <source>
        <dbReference type="ARBA" id="ARBA00022827"/>
    </source>
</evidence>
<dbReference type="InterPro" id="IPR016169">
    <property type="entry name" value="FAD-bd_PCMH_sub2"/>
</dbReference>
<dbReference type="PANTHER" id="PTHR11748:SF119">
    <property type="entry name" value="D-2-HYDROXYGLUTARATE DEHYDROGENASE"/>
    <property type="match status" value="1"/>
</dbReference>
<keyword evidence="3" id="KW-0274">FAD</keyword>
<dbReference type="GO" id="GO:0004458">
    <property type="term" value="F:D-lactate dehydrogenase (cytochrome) activity"/>
    <property type="evidence" value="ECO:0007669"/>
    <property type="project" value="TreeGrafter"/>
</dbReference>
<dbReference type="InterPro" id="IPR006094">
    <property type="entry name" value="Oxid_FAD_bind_N"/>
</dbReference>
<dbReference type="EMBL" id="EU016575">
    <property type="protein sequence ID" value="ABZ06422.1"/>
    <property type="molecule type" value="Genomic_DNA"/>
</dbReference>
<gene>
    <name evidence="7" type="ORF">ALOHA_HF4000009L19ctg1g19</name>
</gene>
<dbReference type="SUPFAM" id="SSF56176">
    <property type="entry name" value="FAD-binding/transporter-associated domain-like"/>
    <property type="match status" value="1"/>
</dbReference>
<dbReference type="InterPro" id="IPR017896">
    <property type="entry name" value="4Fe4S_Fe-S-bd"/>
</dbReference>
<dbReference type="Pfam" id="PF01565">
    <property type="entry name" value="FAD_binding_4"/>
    <property type="match status" value="1"/>
</dbReference>
<name>B3T1G3_9ZZZZ</name>
<dbReference type="InterPro" id="IPR004113">
    <property type="entry name" value="FAD-bd_oxidored_4_C"/>
</dbReference>
<evidence type="ECO:0000259" key="6">
    <source>
        <dbReference type="PROSITE" id="PS51387"/>
    </source>
</evidence>
<dbReference type="PROSITE" id="PS00198">
    <property type="entry name" value="4FE4S_FER_1"/>
    <property type="match status" value="1"/>
</dbReference>
<dbReference type="Pfam" id="PF02913">
    <property type="entry name" value="FAD-oxidase_C"/>
    <property type="match status" value="1"/>
</dbReference>
<reference evidence="7" key="1">
    <citation type="journal article" date="2008" name="ISME J.">
        <title>Genomic patterns of recombination, clonal divergence and environment in marine microbial populations.</title>
        <authorList>
            <person name="Konstantinidis K.T."/>
            <person name="Delong E.F."/>
        </authorList>
    </citation>
    <scope>NUCLEOTIDE SEQUENCE</scope>
</reference>
<organism evidence="7">
    <name type="scientific">uncultured marine microorganism HF4000_009L19</name>
    <dbReference type="NCBI Taxonomy" id="455516"/>
    <lineage>
        <taxon>unclassified sequences</taxon>
        <taxon>environmental samples</taxon>
    </lineage>
</organism>
<dbReference type="Gene3D" id="1.10.45.10">
    <property type="entry name" value="Vanillyl-alcohol Oxidase, Chain A, domain 4"/>
    <property type="match status" value="1"/>
</dbReference>
<dbReference type="Gene3D" id="3.30.465.10">
    <property type="match status" value="1"/>
</dbReference>
<dbReference type="Pfam" id="PF13183">
    <property type="entry name" value="Fer4_8"/>
    <property type="match status" value="1"/>
</dbReference>
<comment type="cofactor">
    <cofactor evidence="1">
        <name>FAD</name>
        <dbReference type="ChEBI" id="CHEBI:57692"/>
    </cofactor>
</comment>
<dbReference type="InterPro" id="IPR016167">
    <property type="entry name" value="FAD-bd_PCMH_sub1"/>
</dbReference>
<accession>B3T1G3</accession>
<dbReference type="Gene3D" id="1.10.1060.10">
    <property type="entry name" value="Alpha-helical ferredoxin"/>
    <property type="match status" value="1"/>
</dbReference>
<feature type="domain" description="4Fe-4S ferredoxin-type" evidence="5">
    <location>
        <begin position="605"/>
        <end position="637"/>
    </location>
</feature>